<dbReference type="InterPro" id="IPR029068">
    <property type="entry name" value="Glyas_Bleomycin-R_OHBP_Dase"/>
</dbReference>
<dbReference type="Pfam" id="PF00903">
    <property type="entry name" value="Glyoxalase"/>
    <property type="match status" value="1"/>
</dbReference>
<organism evidence="2">
    <name type="scientific">metagenome</name>
    <dbReference type="NCBI Taxonomy" id="256318"/>
    <lineage>
        <taxon>unclassified sequences</taxon>
        <taxon>metagenomes</taxon>
    </lineage>
</organism>
<dbReference type="InterPro" id="IPR004360">
    <property type="entry name" value="Glyas_Fos-R_dOase_dom"/>
</dbReference>
<evidence type="ECO:0000313" key="2">
    <source>
        <dbReference type="EMBL" id="CUR55824.1"/>
    </source>
</evidence>
<dbReference type="EMBL" id="CZKA01000025">
    <property type="protein sequence ID" value="CUR55824.1"/>
    <property type="molecule type" value="Genomic_DNA"/>
</dbReference>
<reference evidence="2" key="1">
    <citation type="submission" date="2015-08" db="EMBL/GenBank/DDBJ databases">
        <authorList>
            <person name="Babu N.S."/>
            <person name="Beckwith C.J."/>
            <person name="Beseler K.G."/>
            <person name="Brison A."/>
            <person name="Carone J.V."/>
            <person name="Caskin T.P."/>
            <person name="Diamond M."/>
            <person name="Durham M.E."/>
            <person name="Foxe J.M."/>
            <person name="Go M."/>
            <person name="Henderson B.A."/>
            <person name="Jones I.B."/>
            <person name="McGettigan J.A."/>
            <person name="Micheletti S.J."/>
            <person name="Nasrallah M.E."/>
            <person name="Ortiz D."/>
            <person name="Piller C.R."/>
            <person name="Privatt S.R."/>
            <person name="Schneider S.L."/>
            <person name="Sharp S."/>
            <person name="Smith T.C."/>
            <person name="Stanton J.D."/>
            <person name="Ullery H.E."/>
            <person name="Wilson R.J."/>
            <person name="Serrano M.G."/>
            <person name="Buck G."/>
            <person name="Lee V."/>
            <person name="Wang Y."/>
            <person name="Carvalho R."/>
            <person name="Voegtly L."/>
            <person name="Shi R."/>
            <person name="Duckworth R."/>
            <person name="Johnson A."/>
            <person name="Loviza R."/>
            <person name="Walstead R."/>
            <person name="Shah Z."/>
            <person name="Kiflezghi M."/>
            <person name="Wade K."/>
            <person name="Ball S.L."/>
            <person name="Bradley K.W."/>
            <person name="Asai D.J."/>
            <person name="Bowman C.A."/>
            <person name="Russell D.A."/>
            <person name="Pope W.H."/>
            <person name="Jacobs-Sera D."/>
            <person name="Hendrix R.W."/>
            <person name="Hatfull G.F."/>
        </authorList>
    </citation>
    <scope>NUCLEOTIDE SEQUENCE</scope>
</reference>
<dbReference type="CDD" id="cd06588">
    <property type="entry name" value="PhnB_like"/>
    <property type="match status" value="1"/>
</dbReference>
<proteinExistence type="predicted"/>
<dbReference type="InterPro" id="IPR028973">
    <property type="entry name" value="PhnB-like"/>
</dbReference>
<accession>A0A2P2C1G3</accession>
<gene>
    <name evidence="2" type="ORF">NOCA2310004</name>
</gene>
<sequence>MASRLNPYLSFKDNARQAMEFYQSILGGELNLSTFGDFGNPDPAVADQVMHGQLETPAGYTLMAADTPPENDYVAEANNAVSLSGDDVDDLRGYFAGLSDGGTVLVPLEKQMWGDEFGMVTDKFGIRWLVNITQA</sequence>
<dbReference type="PANTHER" id="PTHR33990:SF1">
    <property type="entry name" value="PROTEIN YJDN"/>
    <property type="match status" value="1"/>
</dbReference>
<protein>
    <recommendedName>
        <fullName evidence="1">Glyoxalase/fosfomycin resistance/dioxygenase domain-containing protein</fullName>
    </recommendedName>
</protein>
<dbReference type="AlphaFoldDB" id="A0A2P2C1G3"/>
<dbReference type="SUPFAM" id="SSF54593">
    <property type="entry name" value="Glyoxalase/Bleomycin resistance protein/Dihydroxybiphenyl dioxygenase"/>
    <property type="match status" value="1"/>
</dbReference>
<dbReference type="PANTHER" id="PTHR33990">
    <property type="entry name" value="PROTEIN YJDN-RELATED"/>
    <property type="match status" value="1"/>
</dbReference>
<evidence type="ECO:0000259" key="1">
    <source>
        <dbReference type="Pfam" id="PF00903"/>
    </source>
</evidence>
<dbReference type="Gene3D" id="3.10.180.10">
    <property type="entry name" value="2,3-Dihydroxybiphenyl 1,2-Dioxygenase, domain 1"/>
    <property type="match status" value="1"/>
</dbReference>
<name>A0A2P2C1G3_9ZZZZ</name>
<feature type="domain" description="Glyoxalase/fosfomycin resistance/dioxygenase" evidence="1">
    <location>
        <begin position="5"/>
        <end position="128"/>
    </location>
</feature>